<reference evidence="2 3" key="1">
    <citation type="journal article" date="2013" name="Curr. Biol.">
        <title>The Genome of the Foraminiferan Reticulomyxa filosa.</title>
        <authorList>
            <person name="Glockner G."/>
            <person name="Hulsmann N."/>
            <person name="Schleicher M."/>
            <person name="Noegel A.A."/>
            <person name="Eichinger L."/>
            <person name="Gallinger C."/>
            <person name="Pawlowski J."/>
            <person name="Sierra R."/>
            <person name="Euteneuer U."/>
            <person name="Pillet L."/>
            <person name="Moustafa A."/>
            <person name="Platzer M."/>
            <person name="Groth M."/>
            <person name="Szafranski K."/>
            <person name="Schliwa M."/>
        </authorList>
    </citation>
    <scope>NUCLEOTIDE SEQUENCE [LARGE SCALE GENOMIC DNA]</scope>
</reference>
<organism evidence="2 3">
    <name type="scientific">Reticulomyxa filosa</name>
    <dbReference type="NCBI Taxonomy" id="46433"/>
    <lineage>
        <taxon>Eukaryota</taxon>
        <taxon>Sar</taxon>
        <taxon>Rhizaria</taxon>
        <taxon>Retaria</taxon>
        <taxon>Foraminifera</taxon>
        <taxon>Monothalamids</taxon>
        <taxon>Reticulomyxidae</taxon>
        <taxon>Reticulomyxa</taxon>
    </lineage>
</organism>
<comment type="caution">
    <text evidence="2">The sequence shown here is derived from an EMBL/GenBank/DDBJ whole genome shotgun (WGS) entry which is preliminary data.</text>
</comment>
<feature type="domain" description="Histone deacetylase interacting" evidence="1">
    <location>
        <begin position="1"/>
        <end position="74"/>
    </location>
</feature>
<evidence type="ECO:0000313" key="2">
    <source>
        <dbReference type="EMBL" id="ETO24474.1"/>
    </source>
</evidence>
<sequence length="177" mass="21086">MLNHWYVSKPVGHEGSERQVDGVQFKNQYKDQFHRNEDDMFELDLMIETNRSAQHKLELFLQSCTSLPHSSHENDPQNTNTQEATQKFDLPQVEKRCITRLFGSSGKKVWSLLQKSPLHVIPIILKRLYEKEKEWENLRSEMKPTWQTEAATYYYKAHDYCFTVFKSFEEKRLLPKS</sequence>
<dbReference type="Proteomes" id="UP000023152">
    <property type="component" value="Unassembled WGS sequence"/>
</dbReference>
<protein>
    <submittedName>
        <fullName evidence="2">Paired amphipathic helix containing protein</fullName>
    </submittedName>
</protein>
<name>X6NFG1_RETFI</name>
<dbReference type="OrthoDB" id="10265969at2759"/>
<evidence type="ECO:0000313" key="3">
    <source>
        <dbReference type="Proteomes" id="UP000023152"/>
    </source>
</evidence>
<gene>
    <name evidence="2" type="ORF">RFI_12684</name>
</gene>
<dbReference type="InterPro" id="IPR013194">
    <property type="entry name" value="HDAC_interact_dom"/>
</dbReference>
<dbReference type="InterPro" id="IPR039774">
    <property type="entry name" value="Sin3-like"/>
</dbReference>
<dbReference type="EMBL" id="ASPP01009202">
    <property type="protein sequence ID" value="ETO24474.1"/>
    <property type="molecule type" value="Genomic_DNA"/>
</dbReference>
<proteinExistence type="predicted"/>
<dbReference type="AlphaFoldDB" id="X6NFG1"/>
<keyword evidence="3" id="KW-1185">Reference proteome</keyword>
<dbReference type="Pfam" id="PF08295">
    <property type="entry name" value="Sin3_corepress"/>
    <property type="match status" value="1"/>
</dbReference>
<dbReference type="SMART" id="SM00761">
    <property type="entry name" value="HDAC_interact"/>
    <property type="match status" value="1"/>
</dbReference>
<dbReference type="PANTHER" id="PTHR12346">
    <property type="entry name" value="SIN3B-RELATED"/>
    <property type="match status" value="1"/>
</dbReference>
<accession>X6NFG1</accession>
<dbReference type="GO" id="GO:0003714">
    <property type="term" value="F:transcription corepressor activity"/>
    <property type="evidence" value="ECO:0007669"/>
    <property type="project" value="InterPro"/>
</dbReference>
<evidence type="ECO:0000259" key="1">
    <source>
        <dbReference type="SMART" id="SM00761"/>
    </source>
</evidence>